<evidence type="ECO:0000313" key="1">
    <source>
        <dbReference type="EMBL" id="KAF8872214.1"/>
    </source>
</evidence>
<dbReference type="Proteomes" id="UP000724874">
    <property type="component" value="Unassembled WGS sequence"/>
</dbReference>
<feature type="non-terminal residue" evidence="1">
    <location>
        <position position="1"/>
    </location>
</feature>
<reference evidence="1" key="1">
    <citation type="submission" date="2020-11" db="EMBL/GenBank/DDBJ databases">
        <authorList>
            <consortium name="DOE Joint Genome Institute"/>
            <person name="Ahrendt S."/>
            <person name="Riley R."/>
            <person name="Andreopoulos W."/>
            <person name="LaButti K."/>
            <person name="Pangilinan J."/>
            <person name="Ruiz-duenas F.J."/>
            <person name="Barrasa J.M."/>
            <person name="Sanchez-Garcia M."/>
            <person name="Camarero S."/>
            <person name="Miyauchi S."/>
            <person name="Serrano A."/>
            <person name="Linde D."/>
            <person name="Babiker R."/>
            <person name="Drula E."/>
            <person name="Ayuso-Fernandez I."/>
            <person name="Pacheco R."/>
            <person name="Padilla G."/>
            <person name="Ferreira P."/>
            <person name="Barriuso J."/>
            <person name="Kellner H."/>
            <person name="Castanera R."/>
            <person name="Alfaro M."/>
            <person name="Ramirez L."/>
            <person name="Pisabarro A.G."/>
            <person name="Kuo A."/>
            <person name="Tritt A."/>
            <person name="Lipzen A."/>
            <person name="He G."/>
            <person name="Yan M."/>
            <person name="Ng V."/>
            <person name="Cullen D."/>
            <person name="Martin F."/>
            <person name="Rosso M.-N."/>
            <person name="Henrissat B."/>
            <person name="Hibbett D."/>
            <person name="Martinez A.T."/>
            <person name="Grigoriev I.V."/>
        </authorList>
    </citation>
    <scope>NUCLEOTIDE SEQUENCE</scope>
    <source>
        <strain evidence="1">AH 44721</strain>
    </source>
</reference>
<feature type="non-terminal residue" evidence="1">
    <location>
        <position position="152"/>
    </location>
</feature>
<organism evidence="1 2">
    <name type="scientific">Gymnopilus junonius</name>
    <name type="common">Spectacular rustgill mushroom</name>
    <name type="synonym">Gymnopilus spectabilis subsp. junonius</name>
    <dbReference type="NCBI Taxonomy" id="109634"/>
    <lineage>
        <taxon>Eukaryota</taxon>
        <taxon>Fungi</taxon>
        <taxon>Dikarya</taxon>
        <taxon>Basidiomycota</taxon>
        <taxon>Agaricomycotina</taxon>
        <taxon>Agaricomycetes</taxon>
        <taxon>Agaricomycetidae</taxon>
        <taxon>Agaricales</taxon>
        <taxon>Agaricineae</taxon>
        <taxon>Hymenogastraceae</taxon>
        <taxon>Gymnopilus</taxon>
    </lineage>
</organism>
<dbReference type="AlphaFoldDB" id="A0A9P5TEY4"/>
<name>A0A9P5TEY4_GYMJU</name>
<dbReference type="CDD" id="cd00303">
    <property type="entry name" value="retropepsin_like"/>
    <property type="match status" value="1"/>
</dbReference>
<gene>
    <name evidence="1" type="ORF">CPB84DRAFT_1648542</name>
</gene>
<sequence>LLVKWVHHGRLLEVNDSLIKSIRSLDRDRAICVLEQLKEPRECLQNIGVGRLKDYSLVVPIQLKSNDGSICVTDDNGLIDCGAGGKGRYGFMSRRFIERHGIPTDSLPYPIAIYNVDGSLNVSGAITQTCTLNMRIGDHVERLTFRITNTGS</sequence>
<dbReference type="EMBL" id="JADNYJ010000275">
    <property type="protein sequence ID" value="KAF8872214.1"/>
    <property type="molecule type" value="Genomic_DNA"/>
</dbReference>
<proteinExistence type="predicted"/>
<comment type="caution">
    <text evidence="1">The sequence shown here is derived from an EMBL/GenBank/DDBJ whole genome shotgun (WGS) entry which is preliminary data.</text>
</comment>
<protein>
    <submittedName>
        <fullName evidence="1">Uncharacterized protein</fullName>
    </submittedName>
</protein>
<evidence type="ECO:0000313" key="2">
    <source>
        <dbReference type="Proteomes" id="UP000724874"/>
    </source>
</evidence>
<dbReference type="OrthoDB" id="3267566at2759"/>
<keyword evidence="2" id="KW-1185">Reference proteome</keyword>
<accession>A0A9P5TEY4</accession>